<evidence type="ECO:0000259" key="8">
    <source>
        <dbReference type="PROSITE" id="PS50893"/>
    </source>
</evidence>
<keyword evidence="11" id="KW-1185">Reference proteome</keyword>
<dbReference type="EMBL" id="CP099547">
    <property type="protein sequence ID" value="USR80074.1"/>
    <property type="molecule type" value="Genomic_DNA"/>
</dbReference>
<dbReference type="InterPro" id="IPR036640">
    <property type="entry name" value="ABC1_TM_sf"/>
</dbReference>
<evidence type="ECO:0000256" key="4">
    <source>
        <dbReference type="ARBA" id="ARBA00022840"/>
    </source>
</evidence>
<dbReference type="PROSITE" id="PS00211">
    <property type="entry name" value="ABC_TRANSPORTER_1"/>
    <property type="match status" value="1"/>
</dbReference>
<feature type="transmembrane region" description="Helical" evidence="7">
    <location>
        <begin position="236"/>
        <end position="259"/>
    </location>
</feature>
<feature type="domain" description="ABC transmembrane type-1" evidence="9">
    <location>
        <begin position="19"/>
        <end position="301"/>
    </location>
</feature>
<sequence length="590" mass="64379">MTLIRLVWRYLHDKKRLLALIVILQFGQVLLSLLLPNLNAHIIDDGIIAGNTTYIWRTGLLMLGVSLAQIICVVGAMYIGTRTAMNLGRELRSDAFRHVQGFAATEQHSFGASTLITRATNDITQIQSIVLNSFAILIMAPLLGIGGIVMAVLEDAQLSLLLLIVVPLLSVLIIGTMKAMIPRSVLQQKRIDRINTLLREQLIGVRVIRAFTQEKTIAEKFDQANRDLRDVWLQIGLLWAFLMPTAQLVVGISSVGVIWFGGHRIADGLMNVGALTAYISYLMMIMGAVLMSGFMVMMFPRSQVSAGRLQEIFDTRSSITSPATALPFPARPRAYRLHDVALKYPGAERAVLTNIDIEIRPGTTVALIGSTGSGKSSILRLLPRLMDPTSGTISLNDVDIRDLDLGQLRSSIAFVPQKSFLFSGTIASNVAGIGRESNNIDVDRVRQALHAAQAWEFVSQLEGGIHATVESGGVNFSGGQRQRLAIARALYRCLPDQSGQRNADFIIFDDSFSALDNTTDARLRHALSSYIGDVAVLIVGQRVSTIRNADIIHVLDGGTIVGSGTHDELVAQNATYQEIVASQMSQEEAK</sequence>
<feature type="transmembrane region" description="Helical" evidence="7">
    <location>
        <begin position="279"/>
        <end position="299"/>
    </location>
</feature>
<evidence type="ECO:0000256" key="1">
    <source>
        <dbReference type="ARBA" id="ARBA00004651"/>
    </source>
</evidence>
<dbReference type="SUPFAM" id="SSF90123">
    <property type="entry name" value="ABC transporter transmembrane region"/>
    <property type="match status" value="1"/>
</dbReference>
<proteinExistence type="predicted"/>
<dbReference type="InterPro" id="IPR003439">
    <property type="entry name" value="ABC_transporter-like_ATP-bd"/>
</dbReference>
<evidence type="ECO:0000256" key="5">
    <source>
        <dbReference type="ARBA" id="ARBA00022989"/>
    </source>
</evidence>
<feature type="transmembrane region" description="Helical" evidence="7">
    <location>
        <begin position="56"/>
        <end position="79"/>
    </location>
</feature>
<dbReference type="Gene3D" id="3.40.50.300">
    <property type="entry name" value="P-loop containing nucleotide triphosphate hydrolases"/>
    <property type="match status" value="1"/>
</dbReference>
<evidence type="ECO:0000256" key="7">
    <source>
        <dbReference type="SAM" id="Phobius"/>
    </source>
</evidence>
<keyword evidence="6 7" id="KW-0472">Membrane</keyword>
<dbReference type="SUPFAM" id="SSF52540">
    <property type="entry name" value="P-loop containing nucleoside triphosphate hydrolases"/>
    <property type="match status" value="1"/>
</dbReference>
<reference evidence="10" key="1">
    <citation type="submission" date="2022-06" db="EMBL/GenBank/DDBJ databases">
        <title>Complete Genome Sequence of Arcanobacterium pinnipediorum strain DSM 28752 isolated from a harbour seal.</title>
        <authorList>
            <person name="Borowiak M."/>
            <person name="Kreitlow A."/>
            <person name="Alssahen M."/>
            <person name="Malorny B."/>
            <person name="Laemmler C."/>
            <person name="Prenger-Berninghoff E."/>
            <person name="Siebert U."/>
            <person name="Ploetz M."/>
            <person name="Abdulmawjood A."/>
        </authorList>
    </citation>
    <scope>NUCLEOTIDE SEQUENCE</scope>
    <source>
        <strain evidence="10">DSM 28752</strain>
    </source>
</reference>
<accession>A0ABY5AIP7</accession>
<evidence type="ECO:0000256" key="3">
    <source>
        <dbReference type="ARBA" id="ARBA00022741"/>
    </source>
</evidence>
<dbReference type="InterPro" id="IPR011527">
    <property type="entry name" value="ABC1_TM_dom"/>
</dbReference>
<protein>
    <submittedName>
        <fullName evidence="10">ABC transporter ATP-binding protein/permease</fullName>
    </submittedName>
</protein>
<dbReference type="PANTHER" id="PTHR43394:SF1">
    <property type="entry name" value="ATP-BINDING CASSETTE SUB-FAMILY B MEMBER 10, MITOCHONDRIAL"/>
    <property type="match status" value="1"/>
</dbReference>
<evidence type="ECO:0000313" key="10">
    <source>
        <dbReference type="EMBL" id="USR80074.1"/>
    </source>
</evidence>
<dbReference type="InterPro" id="IPR027417">
    <property type="entry name" value="P-loop_NTPase"/>
</dbReference>
<dbReference type="Pfam" id="PF00005">
    <property type="entry name" value="ABC_tran"/>
    <property type="match status" value="1"/>
</dbReference>
<evidence type="ECO:0000259" key="9">
    <source>
        <dbReference type="PROSITE" id="PS50929"/>
    </source>
</evidence>
<gene>
    <name evidence="10" type="ORF">NG665_03620</name>
</gene>
<dbReference type="PROSITE" id="PS50893">
    <property type="entry name" value="ABC_TRANSPORTER_2"/>
    <property type="match status" value="1"/>
</dbReference>
<dbReference type="InterPro" id="IPR039421">
    <property type="entry name" value="Type_1_exporter"/>
</dbReference>
<dbReference type="Pfam" id="PF00664">
    <property type="entry name" value="ABC_membrane"/>
    <property type="match status" value="1"/>
</dbReference>
<name>A0ABY5AIP7_9ACTO</name>
<feature type="transmembrane region" description="Helical" evidence="7">
    <location>
        <begin position="159"/>
        <end position="181"/>
    </location>
</feature>
<dbReference type="SMART" id="SM00382">
    <property type="entry name" value="AAA"/>
    <property type="match status" value="1"/>
</dbReference>
<dbReference type="CDD" id="cd18548">
    <property type="entry name" value="ABC_6TM_Tm287_like"/>
    <property type="match status" value="1"/>
</dbReference>
<keyword evidence="5 7" id="KW-1133">Transmembrane helix</keyword>
<feature type="domain" description="ABC transporter" evidence="8">
    <location>
        <begin position="335"/>
        <end position="582"/>
    </location>
</feature>
<dbReference type="Proteomes" id="UP001056109">
    <property type="component" value="Chromosome"/>
</dbReference>
<dbReference type="RefSeq" id="WP_252673924.1">
    <property type="nucleotide sequence ID" value="NZ_CP099547.1"/>
</dbReference>
<dbReference type="InterPro" id="IPR017871">
    <property type="entry name" value="ABC_transporter-like_CS"/>
</dbReference>
<dbReference type="GO" id="GO:0005524">
    <property type="term" value="F:ATP binding"/>
    <property type="evidence" value="ECO:0007669"/>
    <property type="project" value="UniProtKB-KW"/>
</dbReference>
<keyword evidence="4 10" id="KW-0067">ATP-binding</keyword>
<dbReference type="PANTHER" id="PTHR43394">
    <property type="entry name" value="ATP-DEPENDENT PERMEASE MDL1, MITOCHONDRIAL"/>
    <property type="match status" value="1"/>
</dbReference>
<evidence type="ECO:0000256" key="2">
    <source>
        <dbReference type="ARBA" id="ARBA00022692"/>
    </source>
</evidence>
<organism evidence="10 11">
    <name type="scientific">Arcanobacterium pinnipediorum</name>
    <dbReference type="NCBI Taxonomy" id="1503041"/>
    <lineage>
        <taxon>Bacteria</taxon>
        <taxon>Bacillati</taxon>
        <taxon>Actinomycetota</taxon>
        <taxon>Actinomycetes</taxon>
        <taxon>Actinomycetales</taxon>
        <taxon>Actinomycetaceae</taxon>
        <taxon>Arcanobacterium</taxon>
    </lineage>
</organism>
<dbReference type="Gene3D" id="1.20.1560.10">
    <property type="entry name" value="ABC transporter type 1, transmembrane domain"/>
    <property type="match status" value="1"/>
</dbReference>
<keyword evidence="3" id="KW-0547">Nucleotide-binding</keyword>
<keyword evidence="2 7" id="KW-0812">Transmembrane</keyword>
<evidence type="ECO:0000313" key="11">
    <source>
        <dbReference type="Proteomes" id="UP001056109"/>
    </source>
</evidence>
<dbReference type="PROSITE" id="PS50929">
    <property type="entry name" value="ABC_TM1F"/>
    <property type="match status" value="1"/>
</dbReference>
<evidence type="ECO:0000256" key="6">
    <source>
        <dbReference type="ARBA" id="ARBA00023136"/>
    </source>
</evidence>
<comment type="subcellular location">
    <subcellularLocation>
        <location evidence="1">Cell membrane</location>
        <topology evidence="1">Multi-pass membrane protein</topology>
    </subcellularLocation>
</comment>
<dbReference type="InterPro" id="IPR003593">
    <property type="entry name" value="AAA+_ATPase"/>
</dbReference>
<feature type="transmembrane region" description="Helical" evidence="7">
    <location>
        <begin position="129"/>
        <end position="153"/>
    </location>
</feature>